<dbReference type="Pfam" id="PF01663">
    <property type="entry name" value="Phosphodiest"/>
    <property type="match status" value="1"/>
</dbReference>
<keyword evidence="3" id="KW-1185">Reference proteome</keyword>
<name>A0A9X1I0A6_9FLAO</name>
<organism evidence="2 3">
    <name type="scientific">Neotamlana laminarinivorans</name>
    <dbReference type="NCBI Taxonomy" id="2883124"/>
    <lineage>
        <taxon>Bacteria</taxon>
        <taxon>Pseudomonadati</taxon>
        <taxon>Bacteroidota</taxon>
        <taxon>Flavobacteriia</taxon>
        <taxon>Flavobacteriales</taxon>
        <taxon>Flavobacteriaceae</taxon>
        <taxon>Neotamlana</taxon>
    </lineage>
</organism>
<reference evidence="2" key="1">
    <citation type="submission" date="2021-10" db="EMBL/GenBank/DDBJ databases">
        <title>Tamlana sargassums sp. nov., and Tamlana laminarinivorans sp. nov., two new bacteria isolated from the brown alga.</title>
        <authorList>
            <person name="Li J."/>
        </authorList>
    </citation>
    <scope>NUCLEOTIDE SEQUENCE</scope>
    <source>
        <strain evidence="2">PT2-4</strain>
    </source>
</reference>
<dbReference type="GO" id="GO:0016787">
    <property type="term" value="F:hydrolase activity"/>
    <property type="evidence" value="ECO:0007669"/>
    <property type="project" value="UniProtKB-ARBA"/>
</dbReference>
<protein>
    <submittedName>
        <fullName evidence="2">Ectonucleotide pyrophosphatase/phosphodiesterase</fullName>
    </submittedName>
</protein>
<dbReference type="EMBL" id="JAJAPW010000004">
    <property type="protein sequence ID" value="MCB4799444.1"/>
    <property type="molecule type" value="Genomic_DNA"/>
</dbReference>
<dbReference type="Gene3D" id="3.30.1360.180">
    <property type="match status" value="1"/>
</dbReference>
<dbReference type="Gene3D" id="3.40.720.10">
    <property type="entry name" value="Alkaline Phosphatase, subunit A"/>
    <property type="match status" value="1"/>
</dbReference>
<evidence type="ECO:0000313" key="3">
    <source>
        <dbReference type="Proteomes" id="UP001139199"/>
    </source>
</evidence>
<proteinExistence type="predicted"/>
<gene>
    <name evidence="2" type="ORF">LG649_11335</name>
</gene>
<dbReference type="AlphaFoldDB" id="A0A9X1I0A6"/>
<feature type="chain" id="PRO_5040922827" evidence="1">
    <location>
        <begin position="24"/>
        <end position="420"/>
    </location>
</feature>
<dbReference type="RefSeq" id="WP_226543929.1">
    <property type="nucleotide sequence ID" value="NZ_JAJAPW010000004.1"/>
</dbReference>
<comment type="caution">
    <text evidence="2">The sequence shown here is derived from an EMBL/GenBank/DDBJ whole genome shotgun (WGS) entry which is preliminary data.</text>
</comment>
<keyword evidence="1" id="KW-0732">Signal</keyword>
<accession>A0A9X1I0A6</accession>
<sequence length="420" mass="47687">MIKNKLLFYLIALLLIFQSCKTAKPGSIKTEINTRTPEGKPYVILISLDGFRWDYVNRFSPPNLSKFIQTGVNSKGLISSFPSKTFPNHYSIATGMYPDKHGLIGNTFYSYKKDAVYSIGNRTVVEDGEFYNGTPIWLQAQKHNIITASYFFVGTEANIQGKHPTYYKKYDAKIKNEKRVNDVLNWLNLPENKRPKLITMYFSDMDDIGHKYGPNNDLELKNKLYNLDKNLGNLFEGIAKTKLPVNIIIVSDHGMAEVNTKNFISLTQIENNNLYTSISNGAFVSLHPKPNVSTDSILAFLKPKELHFKVYKTENTPGFEYTPSNPDWGTVQIIPDYGYYFSTKKGMGPFKNIGVHGYSTNYKDMQGIFYANGPAFKSGLTIPEIKNVNIYPLICKILNLEIPENIDGKLENIKMVLKQP</sequence>
<dbReference type="PROSITE" id="PS51257">
    <property type="entry name" value="PROKAR_LIPOPROTEIN"/>
    <property type="match status" value="1"/>
</dbReference>
<dbReference type="SUPFAM" id="SSF53649">
    <property type="entry name" value="Alkaline phosphatase-like"/>
    <property type="match status" value="1"/>
</dbReference>
<dbReference type="InterPro" id="IPR002591">
    <property type="entry name" value="Phosphodiest/P_Trfase"/>
</dbReference>
<dbReference type="Proteomes" id="UP001139199">
    <property type="component" value="Unassembled WGS sequence"/>
</dbReference>
<dbReference type="PANTHER" id="PTHR10151">
    <property type="entry name" value="ECTONUCLEOTIDE PYROPHOSPHATASE/PHOSPHODIESTERASE"/>
    <property type="match status" value="1"/>
</dbReference>
<dbReference type="CDD" id="cd16018">
    <property type="entry name" value="Enpp"/>
    <property type="match status" value="1"/>
</dbReference>
<evidence type="ECO:0000313" key="2">
    <source>
        <dbReference type="EMBL" id="MCB4799444.1"/>
    </source>
</evidence>
<feature type="signal peptide" evidence="1">
    <location>
        <begin position="1"/>
        <end position="23"/>
    </location>
</feature>
<evidence type="ECO:0000256" key="1">
    <source>
        <dbReference type="SAM" id="SignalP"/>
    </source>
</evidence>
<dbReference type="InterPro" id="IPR017850">
    <property type="entry name" value="Alkaline_phosphatase_core_sf"/>
</dbReference>
<dbReference type="PANTHER" id="PTHR10151:SF120">
    <property type="entry name" value="BIS(5'-ADENOSYL)-TRIPHOSPHATASE"/>
    <property type="match status" value="1"/>
</dbReference>